<dbReference type="SUPFAM" id="SSF56784">
    <property type="entry name" value="HAD-like"/>
    <property type="match status" value="1"/>
</dbReference>
<dbReference type="NCBIfam" id="TIGR01509">
    <property type="entry name" value="HAD-SF-IA-v3"/>
    <property type="match status" value="1"/>
</dbReference>
<protein>
    <submittedName>
        <fullName evidence="2">HAD-like protein</fullName>
    </submittedName>
</protein>
<gene>
    <name evidence="2" type="ORF">FRACYDRAFT_259729</name>
</gene>
<dbReference type="OrthoDB" id="40579at2759"/>
<keyword evidence="3" id="KW-1185">Reference proteome</keyword>
<dbReference type="AlphaFoldDB" id="A0A1E7FRS2"/>
<organism evidence="2 3">
    <name type="scientific">Fragilariopsis cylindrus CCMP1102</name>
    <dbReference type="NCBI Taxonomy" id="635003"/>
    <lineage>
        <taxon>Eukaryota</taxon>
        <taxon>Sar</taxon>
        <taxon>Stramenopiles</taxon>
        <taxon>Ochrophyta</taxon>
        <taxon>Bacillariophyta</taxon>
        <taxon>Bacillariophyceae</taxon>
        <taxon>Bacillariophycidae</taxon>
        <taxon>Bacillariales</taxon>
        <taxon>Bacillariaceae</taxon>
        <taxon>Fragilariopsis</taxon>
    </lineage>
</organism>
<evidence type="ECO:0000256" key="1">
    <source>
        <dbReference type="SAM" id="MobiDB-lite"/>
    </source>
</evidence>
<evidence type="ECO:0000313" key="3">
    <source>
        <dbReference type="Proteomes" id="UP000095751"/>
    </source>
</evidence>
<feature type="region of interest" description="Disordered" evidence="1">
    <location>
        <begin position="399"/>
        <end position="447"/>
    </location>
</feature>
<dbReference type="Gene3D" id="3.40.50.1000">
    <property type="entry name" value="HAD superfamily/HAD-like"/>
    <property type="match status" value="1"/>
</dbReference>
<dbReference type="PANTHER" id="PTHR42896:SF4">
    <property type="entry name" value="OS08G0485900 PROTEIN"/>
    <property type="match status" value="1"/>
</dbReference>
<reference evidence="2 3" key="1">
    <citation type="submission" date="2016-09" db="EMBL/GenBank/DDBJ databases">
        <title>Extensive genetic diversity and differential bi-allelic expression allows diatom success in the polar Southern Ocean.</title>
        <authorList>
            <consortium name="DOE Joint Genome Institute"/>
            <person name="Mock T."/>
            <person name="Otillar R.P."/>
            <person name="Strauss J."/>
            <person name="Dupont C."/>
            <person name="Frickenhaus S."/>
            <person name="Maumus F."/>
            <person name="Mcmullan M."/>
            <person name="Sanges R."/>
            <person name="Schmutz J."/>
            <person name="Toseland A."/>
            <person name="Valas R."/>
            <person name="Veluchamy A."/>
            <person name="Ward B.J."/>
            <person name="Allen A."/>
            <person name="Barry K."/>
            <person name="Falciatore A."/>
            <person name="Ferrante M."/>
            <person name="Fortunato A.E."/>
            <person name="Gloeckner G."/>
            <person name="Gruber A."/>
            <person name="Hipkin R."/>
            <person name="Janech M."/>
            <person name="Kroth P."/>
            <person name="Leese F."/>
            <person name="Lindquist E."/>
            <person name="Lyon B.R."/>
            <person name="Martin J."/>
            <person name="Mayer C."/>
            <person name="Parker M."/>
            <person name="Quesneville H."/>
            <person name="Raymond J."/>
            <person name="Uhlig C."/>
            <person name="Valentin K.U."/>
            <person name="Worden A.Z."/>
            <person name="Armbrust E.V."/>
            <person name="Bowler C."/>
            <person name="Green B."/>
            <person name="Moulton V."/>
            <person name="Van Oosterhout C."/>
            <person name="Grigoriev I."/>
        </authorList>
    </citation>
    <scope>NUCLEOTIDE SEQUENCE [LARGE SCALE GENOMIC DNA]</scope>
    <source>
        <strain evidence="2 3">CCMP1102</strain>
    </source>
</reference>
<dbReference type="InterPro" id="IPR006439">
    <property type="entry name" value="HAD-SF_hydro_IA"/>
</dbReference>
<sequence>MYYINYIYPKLFWLAALEYYQGRISEYVVRLLRYAKFFPMDIDYYSTVYEFALLFDCDGVILETEELHRKAYNRAFYEAGVKVVTSRAVAGNSNLAISEDPVVWSVEYYDILQNSVGGGKPKMRHYFKEVLNNIYGDDVVDVKIVAGDQQWNKQDLDTKEGIEKLNALIDDLQANKTGLYKETVEENAETRPGILELMDEAIQSKSIAVGVCSASTKEAVTKVLDVTLGPDRVRSLDVCILGDDVSEKKPSPMIYNEARNRLGINDPKKCVVIEDSAVGLRAAKSAGMRCIITYTDSTAAEDFYEEGADAKVPNLRANGQVTLDSIFDPMRDGNWKNEPEILVDIRDGIDSFESIPEPVMMNTDTGAVTLLDNEPQREPAPLSLPSDDEEYNEIAVTAPVPEITPVDTTGGTMKSPPNQQDLAPRSTSRKVQLYEDDMGNLSTERPN</sequence>
<dbReference type="SFLD" id="SFLDG01129">
    <property type="entry name" value="C1.5:_HAD__Beta-PGM__Phosphata"/>
    <property type="match status" value="1"/>
</dbReference>
<dbReference type="Gene3D" id="1.10.150.240">
    <property type="entry name" value="Putative phosphatase, domain 2"/>
    <property type="match status" value="1"/>
</dbReference>
<dbReference type="Pfam" id="PF00702">
    <property type="entry name" value="Hydrolase"/>
    <property type="match status" value="1"/>
</dbReference>
<dbReference type="InterPro" id="IPR036412">
    <property type="entry name" value="HAD-like_sf"/>
</dbReference>
<accession>A0A1E7FRS2</accession>
<feature type="compositionally biased region" description="Polar residues" evidence="1">
    <location>
        <begin position="406"/>
        <end position="430"/>
    </location>
</feature>
<dbReference type="InterPro" id="IPR023214">
    <property type="entry name" value="HAD_sf"/>
</dbReference>
<name>A0A1E7FRS2_9STRA</name>
<dbReference type="SFLD" id="SFLDS00003">
    <property type="entry name" value="Haloacid_Dehalogenase"/>
    <property type="match status" value="1"/>
</dbReference>
<dbReference type="EMBL" id="KV784354">
    <property type="protein sequence ID" value="OEU20871.1"/>
    <property type="molecule type" value="Genomic_DNA"/>
</dbReference>
<dbReference type="KEGG" id="fcy:FRACYDRAFT_259729"/>
<dbReference type="GO" id="GO:0016787">
    <property type="term" value="F:hydrolase activity"/>
    <property type="evidence" value="ECO:0007669"/>
    <property type="project" value="InterPro"/>
</dbReference>
<evidence type="ECO:0000313" key="2">
    <source>
        <dbReference type="EMBL" id="OEU20871.1"/>
    </source>
</evidence>
<proteinExistence type="predicted"/>
<dbReference type="InterPro" id="IPR044999">
    <property type="entry name" value="CbbY-like"/>
</dbReference>
<dbReference type="PANTHER" id="PTHR42896">
    <property type="entry name" value="XYLULOSE-1,5-BISPHOSPHATE (XUBP) PHOSPHATASE"/>
    <property type="match status" value="1"/>
</dbReference>
<dbReference type="InterPro" id="IPR023198">
    <property type="entry name" value="PGP-like_dom2"/>
</dbReference>
<dbReference type="InParanoid" id="A0A1E7FRS2"/>
<dbReference type="Proteomes" id="UP000095751">
    <property type="component" value="Unassembled WGS sequence"/>
</dbReference>